<dbReference type="Gene3D" id="3.40.710.10">
    <property type="entry name" value="DD-peptidase/beta-lactamase superfamily"/>
    <property type="match status" value="1"/>
</dbReference>
<dbReference type="STRING" id="4846.A0A367IZE2"/>
<evidence type="ECO:0000259" key="2">
    <source>
        <dbReference type="Pfam" id="PF00144"/>
    </source>
</evidence>
<dbReference type="InterPro" id="IPR012338">
    <property type="entry name" value="Beta-lactam/transpept-like"/>
</dbReference>
<dbReference type="PANTHER" id="PTHR43319:SF3">
    <property type="entry name" value="BETA-LACTAMASE-RELATED DOMAIN-CONTAINING PROTEIN"/>
    <property type="match status" value="1"/>
</dbReference>
<feature type="domain" description="Beta-lactamase-related" evidence="2">
    <location>
        <begin position="64"/>
        <end position="226"/>
    </location>
</feature>
<dbReference type="Proteomes" id="UP000253551">
    <property type="component" value="Unassembled WGS sequence"/>
</dbReference>
<dbReference type="InterPro" id="IPR001466">
    <property type="entry name" value="Beta-lactam-related"/>
</dbReference>
<feature type="chain" id="PRO_5016991817" description="Beta-lactamase-related domain-containing protein" evidence="1">
    <location>
        <begin position="26"/>
        <end position="345"/>
    </location>
</feature>
<accession>A0A367IZE2</accession>
<reference evidence="3 4" key="1">
    <citation type="journal article" date="2018" name="G3 (Bethesda)">
        <title>Phylogenetic and Phylogenomic Definition of Rhizopus Species.</title>
        <authorList>
            <person name="Gryganskyi A.P."/>
            <person name="Golan J."/>
            <person name="Dolatabadi S."/>
            <person name="Mondo S."/>
            <person name="Robb S."/>
            <person name="Idnurm A."/>
            <person name="Muszewska A."/>
            <person name="Steczkiewicz K."/>
            <person name="Masonjones S."/>
            <person name="Liao H.L."/>
            <person name="Gajdeczka M.T."/>
            <person name="Anike F."/>
            <person name="Vuek A."/>
            <person name="Anishchenko I.M."/>
            <person name="Voigt K."/>
            <person name="de Hoog G.S."/>
            <person name="Smith M.E."/>
            <person name="Heitman J."/>
            <person name="Vilgalys R."/>
            <person name="Stajich J.E."/>
        </authorList>
    </citation>
    <scope>NUCLEOTIDE SEQUENCE [LARGE SCALE GENOMIC DNA]</scope>
    <source>
        <strain evidence="3 4">LSU 92-RS-03</strain>
    </source>
</reference>
<proteinExistence type="predicted"/>
<protein>
    <recommendedName>
        <fullName evidence="2">Beta-lactamase-related domain-containing protein</fullName>
    </recommendedName>
</protein>
<organism evidence="3 4">
    <name type="scientific">Rhizopus stolonifer</name>
    <name type="common">Rhizopus nigricans</name>
    <dbReference type="NCBI Taxonomy" id="4846"/>
    <lineage>
        <taxon>Eukaryota</taxon>
        <taxon>Fungi</taxon>
        <taxon>Fungi incertae sedis</taxon>
        <taxon>Mucoromycota</taxon>
        <taxon>Mucoromycotina</taxon>
        <taxon>Mucoromycetes</taxon>
        <taxon>Mucorales</taxon>
        <taxon>Mucorineae</taxon>
        <taxon>Rhizopodaceae</taxon>
        <taxon>Rhizopus</taxon>
    </lineage>
</organism>
<dbReference type="OrthoDB" id="5946976at2759"/>
<gene>
    <name evidence="3" type="ORF">CU098_007352</name>
</gene>
<sequence length="345" mass="38962">MPSLFQVTTLTIPLLSYALYQYANSGPYLSTTCALFRYGCPTDIPVHGFYDKAYQEAYDLFLENFKQGLDIGAGLSVYVDGVSVINVQAGWQDIENKIEYTNKTLQMVFSCTKTLSAILIAQLVEQNLLSYDEKISTYWPEFAQGKKENVTVMDLMRHTAGVGALDYPISLANVTDPVTFANILASQPHNFDGVPTHAYHAITQGWYQNEIVRRVTGGKTLDDLARTLKDKYGSEWYLKPDVTEGVDTSRIAPFYEQPILHQLAPFLRIYLNPFADKTFIRNIFDKDSLFTRSLVHANIDQQRGVMNNRDPIRRAIEGPSYSGHTNAESVNKTLILPVTLIYARR</sequence>
<dbReference type="SUPFAM" id="SSF56601">
    <property type="entry name" value="beta-lactamase/transpeptidase-like"/>
    <property type="match status" value="1"/>
</dbReference>
<evidence type="ECO:0000313" key="3">
    <source>
        <dbReference type="EMBL" id="RCH83054.1"/>
    </source>
</evidence>
<name>A0A367IZE2_RHIST</name>
<dbReference type="PANTHER" id="PTHR43319">
    <property type="entry name" value="BETA-LACTAMASE-RELATED"/>
    <property type="match status" value="1"/>
</dbReference>
<dbReference type="Pfam" id="PF00144">
    <property type="entry name" value="Beta-lactamase"/>
    <property type="match status" value="1"/>
</dbReference>
<keyword evidence="4" id="KW-1185">Reference proteome</keyword>
<dbReference type="EMBL" id="PJQM01004875">
    <property type="protein sequence ID" value="RCH83054.1"/>
    <property type="molecule type" value="Genomic_DNA"/>
</dbReference>
<comment type="caution">
    <text evidence="3">The sequence shown here is derived from an EMBL/GenBank/DDBJ whole genome shotgun (WGS) entry which is preliminary data.</text>
</comment>
<keyword evidence="1" id="KW-0732">Signal</keyword>
<dbReference type="InterPro" id="IPR052907">
    <property type="entry name" value="Beta-lactamase/esterase"/>
</dbReference>
<evidence type="ECO:0000256" key="1">
    <source>
        <dbReference type="SAM" id="SignalP"/>
    </source>
</evidence>
<dbReference type="AlphaFoldDB" id="A0A367IZE2"/>
<evidence type="ECO:0000313" key="4">
    <source>
        <dbReference type="Proteomes" id="UP000253551"/>
    </source>
</evidence>
<feature type="signal peptide" evidence="1">
    <location>
        <begin position="1"/>
        <end position="25"/>
    </location>
</feature>